<protein>
    <recommendedName>
        <fullName evidence="1">endopeptidase La</fullName>
        <ecNumber evidence="1">3.4.21.53</ecNumber>
    </recommendedName>
</protein>
<keyword evidence="2" id="KW-0472">Membrane</keyword>
<feature type="domain" description="Lon proteolytic" evidence="4">
    <location>
        <begin position="226"/>
        <end position="336"/>
    </location>
</feature>
<dbReference type="Pfam" id="PF05362">
    <property type="entry name" value="Lon_C"/>
    <property type="match status" value="1"/>
</dbReference>
<keyword evidence="2" id="KW-0812">Transmembrane</keyword>
<keyword evidence="1" id="KW-0645">Protease</keyword>
<dbReference type="GO" id="GO:0004252">
    <property type="term" value="F:serine-type endopeptidase activity"/>
    <property type="evidence" value="ECO:0007669"/>
    <property type="project" value="UniProtKB-UniRule"/>
</dbReference>
<dbReference type="SUPFAM" id="SSF50156">
    <property type="entry name" value="PDZ domain-like"/>
    <property type="match status" value="1"/>
</dbReference>
<keyword evidence="6" id="KW-1185">Reference proteome</keyword>
<dbReference type="GO" id="GO:0030163">
    <property type="term" value="P:protein catabolic process"/>
    <property type="evidence" value="ECO:0007669"/>
    <property type="project" value="InterPro"/>
</dbReference>
<dbReference type="OrthoDB" id="2356897at2"/>
<dbReference type="InterPro" id="IPR001478">
    <property type="entry name" value="PDZ"/>
</dbReference>
<sequence>MKLTKRFIISSTLAILLAIFLSFYQLPYYIYKPGEADELNPIVEVEGAFPSKGDMHLVTVKGGPATPIQFLMAKIIPHQEVMPIEQVIPKEISDEEYFHAQLLMMENSQEASIMVAYEEADKEIDIEYDGIYVVSVMENMPADGILEPGDRIVGVDDTEIKEADDLIRYIEKKQVDDKLTLDIIREDKSLTKDVELEQLSEEGKIGIGIKLVTDRHVNVTPKVNFSSGNIGGPSAGLMFALEIYDQLTEEDLTGGLNIAGTGEIDYEGNVHRIGGVDKKVIAAHRKGCDIFFAANENGKKDSNYAVAKQTAEEIDTDMKIIPVDTFEEALTYLKELEK</sequence>
<accession>A0A5C8P2T0</accession>
<evidence type="ECO:0000256" key="2">
    <source>
        <dbReference type="SAM" id="Phobius"/>
    </source>
</evidence>
<dbReference type="Pfam" id="PF13180">
    <property type="entry name" value="PDZ_2"/>
    <property type="match status" value="1"/>
</dbReference>
<dbReference type="EC" id="3.4.21.53" evidence="1"/>
<keyword evidence="1" id="KW-0378">Hydrolase</keyword>
<feature type="active site" evidence="1">
    <location>
        <position position="279"/>
    </location>
</feature>
<dbReference type="GO" id="GO:0006508">
    <property type="term" value="P:proteolysis"/>
    <property type="evidence" value="ECO:0007669"/>
    <property type="project" value="UniProtKB-KW"/>
</dbReference>
<dbReference type="GO" id="GO:0005524">
    <property type="term" value="F:ATP binding"/>
    <property type="evidence" value="ECO:0007669"/>
    <property type="project" value="InterPro"/>
</dbReference>
<dbReference type="InterPro" id="IPR008269">
    <property type="entry name" value="Lon_proteolytic"/>
</dbReference>
<reference evidence="5 6" key="1">
    <citation type="submission" date="2019-06" db="EMBL/GenBank/DDBJ databases">
        <title>Cerasibacillus sp. nov., isolated from maize field.</title>
        <authorList>
            <person name="Lin S.-Y."/>
            <person name="Tsai C.-F."/>
            <person name="Young C.-C."/>
        </authorList>
    </citation>
    <scope>NUCLEOTIDE SEQUENCE [LARGE SCALE GENOMIC DNA]</scope>
    <source>
        <strain evidence="5 6">CC-CFT480</strain>
    </source>
</reference>
<dbReference type="SMART" id="SM00228">
    <property type="entry name" value="PDZ"/>
    <property type="match status" value="1"/>
</dbReference>
<dbReference type="PROSITE" id="PS50106">
    <property type="entry name" value="PDZ"/>
    <property type="match status" value="1"/>
</dbReference>
<gene>
    <name evidence="5" type="ORF">FHP05_00780</name>
</gene>
<dbReference type="SUPFAM" id="SSF54211">
    <property type="entry name" value="Ribosomal protein S5 domain 2-like"/>
    <property type="match status" value="1"/>
</dbReference>
<dbReference type="Gene3D" id="3.30.230.10">
    <property type="match status" value="1"/>
</dbReference>
<dbReference type="InterPro" id="IPR036034">
    <property type="entry name" value="PDZ_sf"/>
</dbReference>
<dbReference type="PROSITE" id="PS51786">
    <property type="entry name" value="LON_PROTEOLYTIC"/>
    <property type="match status" value="1"/>
</dbReference>
<dbReference type="InterPro" id="IPR027065">
    <property type="entry name" value="Lon_Prtase"/>
</dbReference>
<organism evidence="5 6">
    <name type="scientific">Cerasibacillus terrae</name>
    <dbReference type="NCBI Taxonomy" id="2498845"/>
    <lineage>
        <taxon>Bacteria</taxon>
        <taxon>Bacillati</taxon>
        <taxon>Bacillota</taxon>
        <taxon>Bacilli</taxon>
        <taxon>Bacillales</taxon>
        <taxon>Bacillaceae</taxon>
        <taxon>Cerasibacillus</taxon>
    </lineage>
</organism>
<evidence type="ECO:0000259" key="3">
    <source>
        <dbReference type="PROSITE" id="PS50106"/>
    </source>
</evidence>
<evidence type="ECO:0000313" key="5">
    <source>
        <dbReference type="EMBL" id="TXL67584.1"/>
    </source>
</evidence>
<proteinExistence type="inferred from homology"/>
<dbReference type="PANTHER" id="PTHR10046">
    <property type="entry name" value="ATP DEPENDENT LON PROTEASE FAMILY MEMBER"/>
    <property type="match status" value="1"/>
</dbReference>
<comment type="catalytic activity">
    <reaction evidence="1">
        <text>Hydrolysis of proteins in presence of ATP.</text>
        <dbReference type="EC" id="3.4.21.53"/>
    </reaction>
</comment>
<name>A0A5C8P2T0_9BACI</name>
<dbReference type="RefSeq" id="WP_147665136.1">
    <property type="nucleotide sequence ID" value="NZ_VDUW01000001.1"/>
</dbReference>
<evidence type="ECO:0000259" key="4">
    <source>
        <dbReference type="PROSITE" id="PS51786"/>
    </source>
</evidence>
<feature type="domain" description="PDZ" evidence="3">
    <location>
        <begin position="102"/>
        <end position="187"/>
    </location>
</feature>
<dbReference type="InterPro" id="IPR014721">
    <property type="entry name" value="Ribsml_uS5_D2-typ_fold_subgr"/>
</dbReference>
<dbReference type="AlphaFoldDB" id="A0A5C8P2T0"/>
<evidence type="ECO:0000256" key="1">
    <source>
        <dbReference type="PROSITE-ProRule" id="PRU01122"/>
    </source>
</evidence>
<dbReference type="Gene3D" id="2.30.42.10">
    <property type="match status" value="1"/>
</dbReference>
<feature type="transmembrane region" description="Helical" evidence="2">
    <location>
        <begin position="7"/>
        <end position="31"/>
    </location>
</feature>
<feature type="active site" evidence="1">
    <location>
        <position position="234"/>
    </location>
</feature>
<dbReference type="Proteomes" id="UP000321574">
    <property type="component" value="Unassembled WGS sequence"/>
</dbReference>
<dbReference type="EMBL" id="VDUW01000001">
    <property type="protein sequence ID" value="TXL67584.1"/>
    <property type="molecule type" value="Genomic_DNA"/>
</dbReference>
<dbReference type="NCBIfam" id="NF041438">
    <property type="entry name" value="SepM_fam_S16"/>
    <property type="match status" value="1"/>
</dbReference>
<comment type="caution">
    <text evidence="5">The sequence shown here is derived from an EMBL/GenBank/DDBJ whole genome shotgun (WGS) entry which is preliminary data.</text>
</comment>
<keyword evidence="2" id="KW-1133">Transmembrane helix</keyword>
<keyword evidence="1" id="KW-0720">Serine protease</keyword>
<evidence type="ECO:0000313" key="6">
    <source>
        <dbReference type="Proteomes" id="UP000321574"/>
    </source>
</evidence>
<comment type="similarity">
    <text evidence="1">Belongs to the peptidase S16 family.</text>
</comment>
<dbReference type="InterPro" id="IPR020568">
    <property type="entry name" value="Ribosomal_Su5_D2-typ_SF"/>
</dbReference>
<dbReference type="GO" id="GO:0004176">
    <property type="term" value="F:ATP-dependent peptidase activity"/>
    <property type="evidence" value="ECO:0007669"/>
    <property type="project" value="UniProtKB-UniRule"/>
</dbReference>